<organism evidence="4 5">
    <name type="scientific">Thelonectria olida</name>
    <dbReference type="NCBI Taxonomy" id="1576542"/>
    <lineage>
        <taxon>Eukaryota</taxon>
        <taxon>Fungi</taxon>
        <taxon>Dikarya</taxon>
        <taxon>Ascomycota</taxon>
        <taxon>Pezizomycotina</taxon>
        <taxon>Sordariomycetes</taxon>
        <taxon>Hypocreomycetidae</taxon>
        <taxon>Hypocreales</taxon>
        <taxon>Nectriaceae</taxon>
        <taxon>Thelonectria</taxon>
    </lineage>
</organism>
<evidence type="ECO:0000256" key="2">
    <source>
        <dbReference type="SAM" id="Phobius"/>
    </source>
</evidence>
<dbReference type="InterPro" id="IPR013094">
    <property type="entry name" value="AB_hydrolase_3"/>
</dbReference>
<dbReference type="OrthoDB" id="2152029at2759"/>
<dbReference type="Pfam" id="PF07859">
    <property type="entry name" value="Abhydrolase_3"/>
    <property type="match status" value="1"/>
</dbReference>
<dbReference type="EMBL" id="JAGPYM010000050">
    <property type="protein sequence ID" value="KAH6871811.1"/>
    <property type="molecule type" value="Genomic_DNA"/>
</dbReference>
<accession>A0A9P8VS02</accession>
<dbReference type="SUPFAM" id="SSF53474">
    <property type="entry name" value="alpha/beta-Hydrolases"/>
    <property type="match status" value="1"/>
</dbReference>
<dbReference type="GO" id="GO:0016787">
    <property type="term" value="F:hydrolase activity"/>
    <property type="evidence" value="ECO:0007669"/>
    <property type="project" value="UniProtKB-KW"/>
</dbReference>
<reference evidence="4 5" key="1">
    <citation type="journal article" date="2021" name="Nat. Commun.">
        <title>Genetic determinants of endophytism in the Arabidopsis root mycobiome.</title>
        <authorList>
            <person name="Mesny F."/>
            <person name="Miyauchi S."/>
            <person name="Thiergart T."/>
            <person name="Pickel B."/>
            <person name="Atanasova L."/>
            <person name="Karlsson M."/>
            <person name="Huettel B."/>
            <person name="Barry K.W."/>
            <person name="Haridas S."/>
            <person name="Chen C."/>
            <person name="Bauer D."/>
            <person name="Andreopoulos W."/>
            <person name="Pangilinan J."/>
            <person name="LaButti K."/>
            <person name="Riley R."/>
            <person name="Lipzen A."/>
            <person name="Clum A."/>
            <person name="Drula E."/>
            <person name="Henrissat B."/>
            <person name="Kohler A."/>
            <person name="Grigoriev I.V."/>
            <person name="Martin F.M."/>
            <person name="Hacquard S."/>
        </authorList>
    </citation>
    <scope>NUCLEOTIDE SEQUENCE [LARGE SCALE GENOMIC DNA]</scope>
    <source>
        <strain evidence="4 5">MPI-CAGE-CH-0241</strain>
    </source>
</reference>
<dbReference type="AlphaFoldDB" id="A0A9P8VS02"/>
<protein>
    <submittedName>
        <fullName evidence="4">Alpha/Beta hydrolase protein</fullName>
    </submittedName>
</protein>
<dbReference type="InterPro" id="IPR050300">
    <property type="entry name" value="GDXG_lipolytic_enzyme"/>
</dbReference>
<sequence length="339" mass="37955">MASLFWLQGKRPAFFLDDSIHNVGIATLVYIIPKTRVVAFIFRLRERKMPTLPHLIANAKIKWLSRSLSIQQFRAVTASDIDGNAILKNFSELLGGNTEYEYICTPEYRAWHLIRSPHSTHTIMYVHGGGFVSGSSSSVTSYLLQLHLELAARGLVSDMVAVEYDLAPEYPYPHALRQIVSAYEYVRAQSKPIVLMGDSAGGNLCLALLRHLVYPHPQIQPSRSSRNASEGITAACLASPWVDLRERSISDAKAPWDCLDVTALKSWRDAYLGTRPVDEYTSALGMASPKWNDILPPKMLLMSGDLDLFLAQIKSLADEIKNVRHTLPPIKKKPKKNKK</sequence>
<gene>
    <name evidence="4" type="ORF">B0T10DRAFT_416885</name>
</gene>
<dbReference type="PANTHER" id="PTHR48081">
    <property type="entry name" value="AB HYDROLASE SUPERFAMILY PROTEIN C4A8.06C"/>
    <property type="match status" value="1"/>
</dbReference>
<dbReference type="InterPro" id="IPR029058">
    <property type="entry name" value="AB_hydrolase_fold"/>
</dbReference>
<dbReference type="Proteomes" id="UP000777438">
    <property type="component" value="Unassembled WGS sequence"/>
</dbReference>
<dbReference type="Gene3D" id="3.40.50.1820">
    <property type="entry name" value="alpha/beta hydrolase"/>
    <property type="match status" value="1"/>
</dbReference>
<keyword evidence="2" id="KW-0812">Transmembrane</keyword>
<keyword evidence="1 4" id="KW-0378">Hydrolase</keyword>
<proteinExistence type="predicted"/>
<evidence type="ECO:0000313" key="4">
    <source>
        <dbReference type="EMBL" id="KAH6871811.1"/>
    </source>
</evidence>
<keyword evidence="5" id="KW-1185">Reference proteome</keyword>
<evidence type="ECO:0000256" key="1">
    <source>
        <dbReference type="ARBA" id="ARBA00022801"/>
    </source>
</evidence>
<keyword evidence="2" id="KW-1133">Transmembrane helix</keyword>
<evidence type="ECO:0000259" key="3">
    <source>
        <dbReference type="Pfam" id="PF07859"/>
    </source>
</evidence>
<dbReference type="PANTHER" id="PTHR48081:SF8">
    <property type="entry name" value="ALPHA_BETA HYDROLASE FOLD-3 DOMAIN-CONTAINING PROTEIN-RELATED"/>
    <property type="match status" value="1"/>
</dbReference>
<name>A0A9P8VS02_9HYPO</name>
<keyword evidence="2" id="KW-0472">Membrane</keyword>
<feature type="transmembrane region" description="Helical" evidence="2">
    <location>
        <begin position="20"/>
        <end position="42"/>
    </location>
</feature>
<feature type="domain" description="Alpha/beta hydrolase fold-3" evidence="3">
    <location>
        <begin position="123"/>
        <end position="322"/>
    </location>
</feature>
<evidence type="ECO:0000313" key="5">
    <source>
        <dbReference type="Proteomes" id="UP000777438"/>
    </source>
</evidence>
<comment type="caution">
    <text evidence="4">The sequence shown here is derived from an EMBL/GenBank/DDBJ whole genome shotgun (WGS) entry which is preliminary data.</text>
</comment>